<feature type="region of interest" description="Disordered" evidence="1">
    <location>
        <begin position="1"/>
        <end position="21"/>
    </location>
</feature>
<evidence type="ECO:0000313" key="2">
    <source>
        <dbReference type="EMBL" id="CAH2314650.1"/>
    </source>
</evidence>
<organism evidence="2 3">
    <name type="scientific">Pelobates cultripes</name>
    <name type="common">Western spadefoot toad</name>
    <dbReference type="NCBI Taxonomy" id="61616"/>
    <lineage>
        <taxon>Eukaryota</taxon>
        <taxon>Metazoa</taxon>
        <taxon>Chordata</taxon>
        <taxon>Craniata</taxon>
        <taxon>Vertebrata</taxon>
        <taxon>Euteleostomi</taxon>
        <taxon>Amphibia</taxon>
        <taxon>Batrachia</taxon>
        <taxon>Anura</taxon>
        <taxon>Pelobatoidea</taxon>
        <taxon>Pelobatidae</taxon>
        <taxon>Pelobates</taxon>
    </lineage>
</organism>
<feature type="compositionally biased region" description="Polar residues" evidence="1">
    <location>
        <begin position="1"/>
        <end position="11"/>
    </location>
</feature>
<reference evidence="2" key="1">
    <citation type="submission" date="2022-03" db="EMBL/GenBank/DDBJ databases">
        <authorList>
            <person name="Alioto T."/>
            <person name="Alioto T."/>
            <person name="Gomez Garrido J."/>
        </authorList>
    </citation>
    <scope>NUCLEOTIDE SEQUENCE</scope>
</reference>
<feature type="region of interest" description="Disordered" evidence="1">
    <location>
        <begin position="87"/>
        <end position="125"/>
    </location>
</feature>
<dbReference type="AlphaFoldDB" id="A0AAD1WN66"/>
<name>A0AAD1WN66_PELCU</name>
<protein>
    <submittedName>
        <fullName evidence="2">Uncharacterized protein</fullName>
    </submittedName>
</protein>
<keyword evidence="3" id="KW-1185">Reference proteome</keyword>
<evidence type="ECO:0000256" key="1">
    <source>
        <dbReference type="SAM" id="MobiDB-lite"/>
    </source>
</evidence>
<sequence>MATALLSNKQGPQAPRRHHCHSTDLAEPACNIPELLAEGKGAYLSFCDRAAEGSAHQQADRTECASSRRQCKASSLSQRCLPTWAKSYSRPPHQASTTEAEEQPQKAAQTSWTPCLPQRVDSLDT</sequence>
<dbReference type="Proteomes" id="UP001295444">
    <property type="component" value="Chromosome 09"/>
</dbReference>
<dbReference type="EMBL" id="OW240920">
    <property type="protein sequence ID" value="CAH2314650.1"/>
    <property type="molecule type" value="Genomic_DNA"/>
</dbReference>
<proteinExistence type="predicted"/>
<evidence type="ECO:0000313" key="3">
    <source>
        <dbReference type="Proteomes" id="UP001295444"/>
    </source>
</evidence>
<gene>
    <name evidence="2" type="ORF">PECUL_23A000427</name>
</gene>
<accession>A0AAD1WN66</accession>